<comment type="caution">
    <text evidence="3">The sequence shown here is derived from an EMBL/GenBank/DDBJ whole genome shotgun (WGS) entry which is preliminary data.</text>
</comment>
<dbReference type="EMBL" id="JAAHFQ010000096">
    <property type="protein sequence ID" value="NER27382.1"/>
    <property type="molecule type" value="Genomic_DNA"/>
</dbReference>
<evidence type="ECO:0000313" key="3">
    <source>
        <dbReference type="EMBL" id="NER27382.1"/>
    </source>
</evidence>
<protein>
    <recommendedName>
        <fullName evidence="2">KOW domain-containing protein</fullName>
    </recommendedName>
</protein>
<dbReference type="GO" id="GO:0005840">
    <property type="term" value="C:ribosome"/>
    <property type="evidence" value="ECO:0007669"/>
    <property type="project" value="InterPro"/>
</dbReference>
<accession>A0A6B3N9V2</accession>
<evidence type="ECO:0000259" key="2">
    <source>
        <dbReference type="SMART" id="SM00739"/>
    </source>
</evidence>
<dbReference type="InterPro" id="IPR005825">
    <property type="entry name" value="Ribosomal_uL24_CS"/>
</dbReference>
<keyword evidence="1" id="KW-0175">Coiled coil</keyword>
<dbReference type="SMART" id="SM00739">
    <property type="entry name" value="KOW"/>
    <property type="match status" value="1"/>
</dbReference>
<dbReference type="AlphaFoldDB" id="A0A6B3N9V2"/>
<feature type="domain" description="KOW" evidence="2">
    <location>
        <begin position="117"/>
        <end position="144"/>
    </location>
</feature>
<gene>
    <name evidence="3" type="ORF">F6J89_07035</name>
</gene>
<sequence>MSNQDYKVQIMILTEQIESTSQHIAELEAELNRLTAELTTLKSTQVEAQQLIDAAQKLKNKLPERAISYVSNELQKMFSMPVVPTPIEAEIERVLRQEIDEVALPQQPEADSSPQCDIEVGDVVRVLSGRRAGQLGTVISQETTDMMRLEMENGGIWIHPSADLCRESPSALDPEVGSALAEDGRGIVSERCDLWSDCPLSSAMWQKAPVCELTCGISPQPTGADDDSEPSSSAEKYDKFTSYTVDSEGEVLSAYVGFSSKTDANKFHRKLLEIAQFVDTFKVYKPTSALVLYGDWKHEVRVVLYGGRDTLAHIAKERVAMNPEETITAEQWQTLKAITKEGGLTQAELGAIAMLPFGHKRGSQILVSQYDDIVRQLEEKIKQVNFGMGNDPKTTAA</sequence>
<reference evidence="3" key="1">
    <citation type="submission" date="2019-11" db="EMBL/GenBank/DDBJ databases">
        <title>Genomic insights into an expanded diversity of filamentous marine cyanobacteria reveals the extraordinary biosynthetic potential of Moorea and Okeania.</title>
        <authorList>
            <person name="Ferreira Leao T."/>
            <person name="Wang M."/>
            <person name="Moss N."/>
            <person name="Da Silva R."/>
            <person name="Sanders J."/>
            <person name="Nurk S."/>
            <person name="Gurevich A."/>
            <person name="Humphrey G."/>
            <person name="Reher R."/>
            <person name="Zhu Q."/>
            <person name="Belda-Ferre P."/>
            <person name="Glukhov E."/>
            <person name="Rex R."/>
            <person name="Dorrestein P.C."/>
            <person name="Knight R."/>
            <person name="Pevzner P."/>
            <person name="Gerwick W.H."/>
            <person name="Gerwick L."/>
        </authorList>
    </citation>
    <scope>NUCLEOTIDE SEQUENCE</scope>
    <source>
        <strain evidence="3">SIO1C4</strain>
    </source>
</reference>
<organism evidence="3">
    <name type="scientific">Symploca sp. SIO1C4</name>
    <dbReference type="NCBI Taxonomy" id="2607765"/>
    <lineage>
        <taxon>Bacteria</taxon>
        <taxon>Bacillati</taxon>
        <taxon>Cyanobacteriota</taxon>
        <taxon>Cyanophyceae</taxon>
        <taxon>Coleofasciculales</taxon>
        <taxon>Coleofasciculaceae</taxon>
        <taxon>Symploca</taxon>
    </lineage>
</organism>
<dbReference type="InterPro" id="IPR005824">
    <property type="entry name" value="KOW"/>
</dbReference>
<dbReference type="GO" id="GO:0006412">
    <property type="term" value="P:translation"/>
    <property type="evidence" value="ECO:0007669"/>
    <property type="project" value="InterPro"/>
</dbReference>
<name>A0A6B3N9V2_9CYAN</name>
<dbReference type="PROSITE" id="PS01108">
    <property type="entry name" value="RIBOSOMAL_L24"/>
    <property type="match status" value="1"/>
</dbReference>
<proteinExistence type="predicted"/>
<dbReference type="GO" id="GO:0003735">
    <property type="term" value="F:structural constituent of ribosome"/>
    <property type="evidence" value="ECO:0007669"/>
    <property type="project" value="InterPro"/>
</dbReference>
<evidence type="ECO:0000256" key="1">
    <source>
        <dbReference type="SAM" id="Coils"/>
    </source>
</evidence>
<feature type="coiled-coil region" evidence="1">
    <location>
        <begin position="10"/>
        <end position="61"/>
    </location>
</feature>